<reference evidence="11 12" key="1">
    <citation type="submission" date="2024-01" db="EMBL/GenBank/DDBJ databases">
        <title>The complete chloroplast genome sequence of Lithospermum erythrorhizon: insights into the phylogenetic relationship among Boraginaceae species and the maternal lineages of purple gromwells.</title>
        <authorList>
            <person name="Okada T."/>
            <person name="Watanabe K."/>
        </authorList>
    </citation>
    <scope>NUCLEOTIDE SEQUENCE [LARGE SCALE GENOMIC DNA]</scope>
</reference>
<feature type="region of interest" description="Disordered" evidence="9">
    <location>
        <begin position="1"/>
        <end position="23"/>
    </location>
</feature>
<accession>A0AAV3NWS1</accession>
<comment type="caution">
    <text evidence="11">The sequence shown here is derived from an EMBL/GenBank/DDBJ whole genome shotgun (WGS) entry which is preliminary data.</text>
</comment>
<evidence type="ECO:0000256" key="4">
    <source>
        <dbReference type="ARBA" id="ARBA00022723"/>
    </source>
</evidence>
<comment type="catalytic activity">
    <reaction evidence="1">
        <text>S-ubiquitinyl-[E2 ubiquitin-conjugating enzyme]-L-cysteine + [acceptor protein]-L-lysine = [E2 ubiquitin-conjugating enzyme]-L-cysteine + N(6)-ubiquitinyl-[acceptor protein]-L-lysine.</text>
        <dbReference type="EC" id="2.3.2.27"/>
    </reaction>
</comment>
<proteinExistence type="predicted"/>
<dbReference type="GO" id="GO:0005634">
    <property type="term" value="C:nucleus"/>
    <property type="evidence" value="ECO:0007669"/>
    <property type="project" value="TreeGrafter"/>
</dbReference>
<feature type="region of interest" description="Disordered" evidence="9">
    <location>
        <begin position="84"/>
        <end position="104"/>
    </location>
</feature>
<dbReference type="Proteomes" id="UP001454036">
    <property type="component" value="Unassembled WGS sequence"/>
</dbReference>
<evidence type="ECO:0000256" key="8">
    <source>
        <dbReference type="PROSITE-ProRule" id="PRU00175"/>
    </source>
</evidence>
<evidence type="ECO:0000256" key="6">
    <source>
        <dbReference type="ARBA" id="ARBA00022786"/>
    </source>
</evidence>
<dbReference type="SMART" id="SM00184">
    <property type="entry name" value="RING"/>
    <property type="match status" value="1"/>
</dbReference>
<dbReference type="GO" id="GO:0008270">
    <property type="term" value="F:zinc ion binding"/>
    <property type="evidence" value="ECO:0007669"/>
    <property type="project" value="UniProtKB-KW"/>
</dbReference>
<name>A0AAV3NWS1_LITER</name>
<dbReference type="GO" id="GO:0016874">
    <property type="term" value="F:ligase activity"/>
    <property type="evidence" value="ECO:0007669"/>
    <property type="project" value="UniProtKB-KW"/>
</dbReference>
<keyword evidence="11" id="KW-0436">Ligase</keyword>
<dbReference type="Pfam" id="PF13639">
    <property type="entry name" value="zf-RING_2"/>
    <property type="match status" value="1"/>
</dbReference>
<keyword evidence="5 8" id="KW-0863">Zinc-finger</keyword>
<dbReference type="GO" id="GO:0061630">
    <property type="term" value="F:ubiquitin protein ligase activity"/>
    <property type="evidence" value="ECO:0007669"/>
    <property type="project" value="UniProtKB-EC"/>
</dbReference>
<evidence type="ECO:0000256" key="3">
    <source>
        <dbReference type="ARBA" id="ARBA00022679"/>
    </source>
</evidence>
<dbReference type="Gene3D" id="3.30.40.10">
    <property type="entry name" value="Zinc/RING finger domain, C3HC4 (zinc finger)"/>
    <property type="match status" value="1"/>
</dbReference>
<dbReference type="PANTHER" id="PTHR22937:SF222">
    <property type="entry name" value="RING-TYPE E3 UBIQUITIN TRANSFERASE"/>
    <property type="match status" value="1"/>
</dbReference>
<dbReference type="InterPro" id="IPR045191">
    <property type="entry name" value="MBR1/2-like"/>
</dbReference>
<dbReference type="PANTHER" id="PTHR22937">
    <property type="entry name" value="E3 UBIQUITIN-PROTEIN LIGASE RNF165"/>
    <property type="match status" value="1"/>
</dbReference>
<evidence type="ECO:0000259" key="10">
    <source>
        <dbReference type="PROSITE" id="PS50089"/>
    </source>
</evidence>
<evidence type="ECO:0000256" key="1">
    <source>
        <dbReference type="ARBA" id="ARBA00000900"/>
    </source>
</evidence>
<dbReference type="InterPro" id="IPR001841">
    <property type="entry name" value="Znf_RING"/>
</dbReference>
<dbReference type="SUPFAM" id="SSF57850">
    <property type="entry name" value="RING/U-box"/>
    <property type="match status" value="1"/>
</dbReference>
<dbReference type="AlphaFoldDB" id="A0AAV3NWS1"/>
<keyword evidence="7" id="KW-0862">Zinc</keyword>
<evidence type="ECO:0000256" key="9">
    <source>
        <dbReference type="SAM" id="MobiDB-lite"/>
    </source>
</evidence>
<evidence type="ECO:0000313" key="12">
    <source>
        <dbReference type="Proteomes" id="UP001454036"/>
    </source>
</evidence>
<gene>
    <name evidence="11" type="ORF">LIER_35738</name>
</gene>
<evidence type="ECO:0000256" key="2">
    <source>
        <dbReference type="ARBA" id="ARBA00012483"/>
    </source>
</evidence>
<keyword evidence="6" id="KW-0833">Ubl conjugation pathway</keyword>
<keyword evidence="3" id="KW-0808">Transferase</keyword>
<dbReference type="EMBL" id="BAABME010015875">
    <property type="protein sequence ID" value="GAA0143408.1"/>
    <property type="molecule type" value="Genomic_DNA"/>
</dbReference>
<organism evidence="11 12">
    <name type="scientific">Lithospermum erythrorhizon</name>
    <name type="common">Purple gromwell</name>
    <name type="synonym">Lithospermum officinale var. erythrorhizon</name>
    <dbReference type="NCBI Taxonomy" id="34254"/>
    <lineage>
        <taxon>Eukaryota</taxon>
        <taxon>Viridiplantae</taxon>
        <taxon>Streptophyta</taxon>
        <taxon>Embryophyta</taxon>
        <taxon>Tracheophyta</taxon>
        <taxon>Spermatophyta</taxon>
        <taxon>Magnoliopsida</taxon>
        <taxon>eudicotyledons</taxon>
        <taxon>Gunneridae</taxon>
        <taxon>Pentapetalae</taxon>
        <taxon>asterids</taxon>
        <taxon>lamiids</taxon>
        <taxon>Boraginales</taxon>
        <taxon>Boraginaceae</taxon>
        <taxon>Boraginoideae</taxon>
        <taxon>Lithospermeae</taxon>
        <taxon>Lithospermum</taxon>
    </lineage>
</organism>
<keyword evidence="12" id="KW-1185">Reference proteome</keyword>
<evidence type="ECO:0000256" key="5">
    <source>
        <dbReference type="ARBA" id="ARBA00022771"/>
    </source>
</evidence>
<keyword evidence="4" id="KW-0479">Metal-binding</keyword>
<feature type="domain" description="RING-type" evidence="10">
    <location>
        <begin position="490"/>
        <end position="531"/>
    </location>
</feature>
<dbReference type="InterPro" id="IPR013083">
    <property type="entry name" value="Znf_RING/FYVE/PHD"/>
</dbReference>
<sequence>MGQRNIQYSSNMTNLETDQRGPEHLHPQPCVFYGSIPSFLQPNLHPIIPSPSNLLHHPPEHHENALFYGMPPYYGFHHQYAASHVDRPPGPTPTQYGPYMAPPSTSRDFPVPVNRGPHDQVPFSSMPRVIGTPTDNYGRSFHYMDEGQGSSKRKNFEGIPGVYSCPDALAPSSSSVAPMGTWPVEPDVTMMDVTNFAPLDPQGNETSAVIDNESHRIVRNRSMFVDSDSSGMAHNANYLVQGSYAGQPFQLPGNPWLGMQPVSNNSGDNDALTWNPPPSLPYLQGNISGARVDSGITGVQGYQVTNNNRNSSVFVPPFFQRHPAVHHPLPPMQGVRGPSISFPSQVTSSRSGSMNTFHGIVEAAPRYMGPVPQTGFRLYRPQQREDTYVMNTRHRSIPHLRVLPEDGMAMLEVAAYHEIADSADQHRDLRLDIDHMSYEELLALGEQIGSVTTGMSEEEVSKHLKTRSFLSSATVSDRDEASSAKDFDFCVVCQNDYKNQEVVGILDCGHEYHVDCIKKWLRMKNTCPVCKSTALNPKRKDC</sequence>
<dbReference type="EC" id="2.3.2.27" evidence="2"/>
<protein>
    <recommendedName>
        <fullName evidence="2">RING-type E3 ubiquitin transferase</fullName>
        <ecNumber evidence="2">2.3.2.27</ecNumber>
    </recommendedName>
</protein>
<evidence type="ECO:0000256" key="7">
    <source>
        <dbReference type="ARBA" id="ARBA00022833"/>
    </source>
</evidence>
<feature type="compositionally biased region" description="Polar residues" evidence="9">
    <location>
        <begin position="1"/>
        <end position="16"/>
    </location>
</feature>
<dbReference type="CDD" id="cd16469">
    <property type="entry name" value="RING-H2_RNF24-like"/>
    <property type="match status" value="1"/>
</dbReference>
<evidence type="ECO:0000313" key="11">
    <source>
        <dbReference type="EMBL" id="GAA0143408.1"/>
    </source>
</evidence>
<dbReference type="PROSITE" id="PS50089">
    <property type="entry name" value="ZF_RING_2"/>
    <property type="match status" value="1"/>
</dbReference>